<reference evidence="2 3" key="1">
    <citation type="journal article" date="2024" name="Commun. Biol.">
        <title>Comparative genomic analysis of thermophilic fungi reveals convergent evolutionary adaptations and gene losses.</title>
        <authorList>
            <person name="Steindorff A.S."/>
            <person name="Aguilar-Pontes M.V."/>
            <person name="Robinson A.J."/>
            <person name="Andreopoulos B."/>
            <person name="LaButti K."/>
            <person name="Kuo A."/>
            <person name="Mondo S."/>
            <person name="Riley R."/>
            <person name="Otillar R."/>
            <person name="Haridas S."/>
            <person name="Lipzen A."/>
            <person name="Grimwood J."/>
            <person name="Schmutz J."/>
            <person name="Clum A."/>
            <person name="Reid I.D."/>
            <person name="Moisan M.C."/>
            <person name="Butler G."/>
            <person name="Nguyen T.T.M."/>
            <person name="Dewar K."/>
            <person name="Conant G."/>
            <person name="Drula E."/>
            <person name="Henrissat B."/>
            <person name="Hansel C."/>
            <person name="Singer S."/>
            <person name="Hutchinson M.I."/>
            <person name="de Vries R.P."/>
            <person name="Natvig D.O."/>
            <person name="Powell A.J."/>
            <person name="Tsang A."/>
            <person name="Grigoriev I.V."/>
        </authorList>
    </citation>
    <scope>NUCLEOTIDE SEQUENCE [LARGE SCALE GENOMIC DNA]</scope>
    <source>
        <strain evidence="2 3">CBS 620.91</strain>
    </source>
</reference>
<dbReference type="Proteomes" id="UP001583172">
    <property type="component" value="Unassembled WGS sequence"/>
</dbReference>
<accession>A0ABR3VHG6</accession>
<organism evidence="2 3">
    <name type="scientific">Humicola insolens</name>
    <name type="common">Soft-rot fungus</name>
    <dbReference type="NCBI Taxonomy" id="85995"/>
    <lineage>
        <taxon>Eukaryota</taxon>
        <taxon>Fungi</taxon>
        <taxon>Dikarya</taxon>
        <taxon>Ascomycota</taxon>
        <taxon>Pezizomycotina</taxon>
        <taxon>Sordariomycetes</taxon>
        <taxon>Sordariomycetidae</taxon>
        <taxon>Sordariales</taxon>
        <taxon>Chaetomiaceae</taxon>
        <taxon>Mycothermus</taxon>
    </lineage>
</organism>
<feature type="compositionally biased region" description="Low complexity" evidence="1">
    <location>
        <begin position="27"/>
        <end position="41"/>
    </location>
</feature>
<feature type="compositionally biased region" description="Polar residues" evidence="1">
    <location>
        <begin position="64"/>
        <end position="106"/>
    </location>
</feature>
<feature type="region of interest" description="Disordered" evidence="1">
    <location>
        <begin position="234"/>
        <end position="288"/>
    </location>
</feature>
<evidence type="ECO:0000313" key="2">
    <source>
        <dbReference type="EMBL" id="KAL1840962.1"/>
    </source>
</evidence>
<feature type="region of interest" description="Disordered" evidence="1">
    <location>
        <begin position="1"/>
        <end position="130"/>
    </location>
</feature>
<dbReference type="EMBL" id="JAZGSY010000092">
    <property type="protein sequence ID" value="KAL1840962.1"/>
    <property type="molecule type" value="Genomic_DNA"/>
</dbReference>
<keyword evidence="3" id="KW-1185">Reference proteome</keyword>
<feature type="compositionally biased region" description="Low complexity" evidence="1">
    <location>
        <begin position="49"/>
        <end position="63"/>
    </location>
</feature>
<protein>
    <submittedName>
        <fullName evidence="2">Uncharacterized protein</fullName>
    </submittedName>
</protein>
<proteinExistence type="predicted"/>
<feature type="compositionally biased region" description="Acidic residues" evidence="1">
    <location>
        <begin position="256"/>
        <end position="265"/>
    </location>
</feature>
<evidence type="ECO:0000256" key="1">
    <source>
        <dbReference type="SAM" id="MobiDB-lite"/>
    </source>
</evidence>
<name>A0ABR3VHG6_HUMIN</name>
<gene>
    <name evidence="2" type="ORF">VTJ49DRAFT_7568</name>
</gene>
<feature type="region of interest" description="Disordered" evidence="1">
    <location>
        <begin position="196"/>
        <end position="215"/>
    </location>
</feature>
<evidence type="ECO:0000313" key="3">
    <source>
        <dbReference type="Proteomes" id="UP001583172"/>
    </source>
</evidence>
<sequence>MYSIMPQTPPRFSFGPSAEVHHRHRPAFSSPLSSSPIRGSSPSPPPPEQQMNGQEQQQKCNQPFTQWSSNTFNTRPQHTQSSPIFPSRTGLISPTTTDQNGGSCYGSNPKFRFASRSSRPNPLLRRREDAQEGRRRLFLQNVRQRQEDKRWEMRGGEDELLKLEWQRLSYERQKALEAEFAQFDADLAAREEEELRRMQQQQQLTFPPNPNDRDLDAMMADVIAQQEEAEMQALLEALEGGGGAPGQAQPQQQQFSDDDDYDDVFMDLIRQQEEQSRTMAYSQDVEMS</sequence>
<comment type="caution">
    <text evidence="2">The sequence shown here is derived from an EMBL/GenBank/DDBJ whole genome shotgun (WGS) entry which is preliminary data.</text>
</comment>